<feature type="transmembrane region" description="Helical" evidence="10">
    <location>
        <begin position="41"/>
        <end position="63"/>
    </location>
</feature>
<comment type="similarity">
    <text evidence="10">Belongs to the insect chemoreceptor superfamily. Heteromeric odorant receptor channel (TC 1.A.69) family.</text>
</comment>
<keyword evidence="7 10" id="KW-0472">Membrane</keyword>
<evidence type="ECO:0000256" key="6">
    <source>
        <dbReference type="ARBA" id="ARBA00022989"/>
    </source>
</evidence>
<evidence type="ECO:0000256" key="3">
    <source>
        <dbReference type="ARBA" id="ARBA00022606"/>
    </source>
</evidence>
<dbReference type="InterPro" id="IPR004117">
    <property type="entry name" value="7tm6_olfct_rcpt"/>
</dbReference>
<comment type="caution">
    <text evidence="10">Lacks conserved residue(s) required for the propagation of feature annotation.</text>
</comment>
<keyword evidence="2" id="KW-1003">Cell membrane</keyword>
<keyword evidence="9 10" id="KW-0807">Transducer</keyword>
<dbReference type="GO" id="GO:0005549">
    <property type="term" value="F:odorant binding"/>
    <property type="evidence" value="ECO:0007669"/>
    <property type="project" value="InterPro"/>
</dbReference>
<evidence type="ECO:0000256" key="2">
    <source>
        <dbReference type="ARBA" id="ARBA00022475"/>
    </source>
</evidence>
<evidence type="ECO:0000256" key="9">
    <source>
        <dbReference type="ARBA" id="ARBA00023224"/>
    </source>
</evidence>
<dbReference type="EMBL" id="KM597195">
    <property type="protein sequence ID" value="AIT69872.1"/>
    <property type="molecule type" value="mRNA"/>
</dbReference>
<dbReference type="AlphaFoldDB" id="A0A097ITT1"/>
<dbReference type="GO" id="GO:0007165">
    <property type="term" value="P:signal transduction"/>
    <property type="evidence" value="ECO:0007669"/>
    <property type="project" value="UniProtKB-KW"/>
</dbReference>
<name>A0A097ITT1_9NEOP</name>
<keyword evidence="8 10" id="KW-0675">Receptor</keyword>
<dbReference type="Pfam" id="PF02949">
    <property type="entry name" value="7tm_6"/>
    <property type="match status" value="1"/>
</dbReference>
<evidence type="ECO:0000256" key="10">
    <source>
        <dbReference type="RuleBase" id="RU351113"/>
    </source>
</evidence>
<evidence type="ECO:0000256" key="8">
    <source>
        <dbReference type="ARBA" id="ARBA00023170"/>
    </source>
</evidence>
<sequence>MDVFDLRYMKRIRFQLRSIGAWPSHVFEDLPTTKLTAISRYGYTSLLFILCSTGMVSQAVYLVNNKGTMPFIDLGQTYLTLLLSFVFCHRTTLPMHTSYQAHIEEFVSKFHLIHHKDKTEFSAKMFSKVNRMCEIVTIVEILQFGVSASMFNIAPFCLNYRAGMLSSERPMNVTFEYSVYYAVPFDQNSGVWYTVLCIYNAYVSYNLGCMVLCHDLQIAVYVFHIWGHMNIFEHNLNNFPRPRKTVGSKTGPLRYSNEESKEVAIRLKEIIKHYLMIKDFVAKTSDTYSVTLCVYYAFHLVTDCVLLLECSTLEIDALAKYGLLTVVMYQQLIQVSVVFELISSKGDSLSDAVYGLPWEYMDNGNRRTVLIFLQIVQQSLALKACDMVPVGLKTMLAVLKTSFSYFLMLKTFANN</sequence>
<evidence type="ECO:0000256" key="1">
    <source>
        <dbReference type="ARBA" id="ARBA00004651"/>
    </source>
</evidence>
<comment type="subcellular location">
    <subcellularLocation>
        <location evidence="1 10">Cell membrane</location>
        <topology evidence="1 10">Multi-pass membrane protein</topology>
    </subcellularLocation>
</comment>
<reference evidence="11" key="1">
    <citation type="journal article" date="2014" name="J. Mol. Evol.">
        <title>Pheromone Receptor Evolution in the Cryptic Leafroller Species, Ctenopseustis obliquana and C. herana.</title>
        <authorList>
            <person name="Steinwender B."/>
            <person name="Thrimawithana A.H."/>
            <person name="Crowhurst R.N."/>
            <person name="Newcomb R.D."/>
        </authorList>
    </citation>
    <scope>NUCLEOTIDE SEQUENCE</scope>
</reference>
<accession>A0A097ITT1</accession>
<evidence type="ECO:0000256" key="7">
    <source>
        <dbReference type="ARBA" id="ARBA00023136"/>
    </source>
</evidence>
<proteinExistence type="evidence at transcript level"/>
<keyword evidence="5 10" id="KW-0552">Olfaction</keyword>
<protein>
    <recommendedName>
        <fullName evidence="10">Odorant receptor</fullName>
    </recommendedName>
</protein>
<dbReference type="PANTHER" id="PTHR21137">
    <property type="entry name" value="ODORANT RECEPTOR"/>
    <property type="match status" value="1"/>
</dbReference>
<keyword evidence="3 10" id="KW-0716">Sensory transduction</keyword>
<evidence type="ECO:0000256" key="4">
    <source>
        <dbReference type="ARBA" id="ARBA00022692"/>
    </source>
</evidence>
<evidence type="ECO:0000256" key="5">
    <source>
        <dbReference type="ARBA" id="ARBA00022725"/>
    </source>
</evidence>
<keyword evidence="4 10" id="KW-0812">Transmembrane</keyword>
<dbReference type="GO" id="GO:0004984">
    <property type="term" value="F:olfactory receptor activity"/>
    <property type="evidence" value="ECO:0007669"/>
    <property type="project" value="InterPro"/>
</dbReference>
<dbReference type="GO" id="GO:0005886">
    <property type="term" value="C:plasma membrane"/>
    <property type="evidence" value="ECO:0007669"/>
    <property type="project" value="UniProtKB-SubCell"/>
</dbReference>
<keyword evidence="6 10" id="KW-1133">Transmembrane helix</keyword>
<evidence type="ECO:0000313" key="11">
    <source>
        <dbReference type="EMBL" id="AIT69872.1"/>
    </source>
</evidence>
<organism evidence="11">
    <name type="scientific">Ctenopseustis herana</name>
    <dbReference type="NCBI Taxonomy" id="65029"/>
    <lineage>
        <taxon>Eukaryota</taxon>
        <taxon>Metazoa</taxon>
        <taxon>Ecdysozoa</taxon>
        <taxon>Arthropoda</taxon>
        <taxon>Hexapoda</taxon>
        <taxon>Insecta</taxon>
        <taxon>Pterygota</taxon>
        <taxon>Neoptera</taxon>
        <taxon>Endopterygota</taxon>
        <taxon>Lepidoptera</taxon>
        <taxon>Glossata</taxon>
        <taxon>Ditrysia</taxon>
        <taxon>Tortricoidea</taxon>
        <taxon>Tortricidae</taxon>
        <taxon>Tortricinae</taxon>
        <taxon>Ctenopseustis</taxon>
    </lineage>
</organism>
<dbReference type="PANTHER" id="PTHR21137:SF35">
    <property type="entry name" value="ODORANT RECEPTOR 19A-RELATED"/>
    <property type="match status" value="1"/>
</dbReference>